<dbReference type="InterPro" id="IPR036291">
    <property type="entry name" value="NAD(P)-bd_dom_sf"/>
</dbReference>
<dbReference type="PRINTS" id="PR00080">
    <property type="entry name" value="SDRFAMILY"/>
</dbReference>
<keyword evidence="2" id="KW-0560">Oxidoreductase</keyword>
<dbReference type="RefSeq" id="WP_063281149.1">
    <property type="nucleotide sequence ID" value="NZ_LIYF01000005.1"/>
</dbReference>
<evidence type="ECO:0000256" key="1">
    <source>
        <dbReference type="ARBA" id="ARBA00006484"/>
    </source>
</evidence>
<dbReference type="InterPro" id="IPR002347">
    <property type="entry name" value="SDR_fam"/>
</dbReference>
<gene>
    <name evidence="4" type="ORF">AB996_0328</name>
</gene>
<sequence length="239" mass="26733">MKRIFITGISGAIGSAVAGVFYNNGWQVTGTYTHEGTRVNNIRKKFKDITFIKCDFSNLEDVENVFSKIIDEDVPDILVNNAGITSDNFLSRMTNFEWSNVMDINLLSHIIVTSHILKKMKKRKKGKIINISSVSGVYGRETQTNYSTSKGGLIGLTQLVEENSKEYPYIFALTISPGMIETEMTRKVESKKKELFLNSLSEKREGTPREVANLIYSLTQESVSYINGSCISIDGGVFL</sequence>
<dbReference type="Gene3D" id="3.40.50.720">
    <property type="entry name" value="NAD(P)-binding Rossmann-like Domain"/>
    <property type="match status" value="1"/>
</dbReference>
<evidence type="ECO:0000313" key="4">
    <source>
        <dbReference type="EMBL" id="KZK08431.1"/>
    </source>
</evidence>
<reference evidence="4 5" key="1">
    <citation type="submission" date="2015-08" db="EMBL/GenBank/DDBJ databases">
        <title>Draft Genome Sequences of 11 Lactococcus lactis subspecies cremoris strains.</title>
        <authorList>
            <person name="Wels M."/>
            <person name="Backus L."/>
            <person name="Boekhorst J."/>
            <person name="Dijkstra A."/>
            <person name="Beerthuizen M."/>
            <person name="Siezen R."/>
            <person name="Bachmann H."/>
            <person name="Van Hijum S."/>
        </authorList>
    </citation>
    <scope>NUCLEOTIDE SEQUENCE [LARGE SCALE GENOMIC DNA]</scope>
    <source>
        <strain evidence="4 5">KW10</strain>
    </source>
</reference>
<organism evidence="4 5">
    <name type="scientific">Lactococcus lactis subsp. cremoris</name>
    <name type="common">Streptococcus cremoris</name>
    <dbReference type="NCBI Taxonomy" id="1359"/>
    <lineage>
        <taxon>Bacteria</taxon>
        <taxon>Bacillati</taxon>
        <taxon>Bacillota</taxon>
        <taxon>Bacilli</taxon>
        <taxon>Lactobacillales</taxon>
        <taxon>Streptococcaceae</taxon>
        <taxon>Lactococcus</taxon>
    </lineage>
</organism>
<accession>A0A161W514</accession>
<protein>
    <submittedName>
        <fullName evidence="4">3-oxoacyl-(Acyl-carrier protein) reductase</fullName>
    </submittedName>
</protein>
<evidence type="ECO:0000256" key="3">
    <source>
        <dbReference type="RuleBase" id="RU000363"/>
    </source>
</evidence>
<dbReference type="GO" id="GO:0016491">
    <property type="term" value="F:oxidoreductase activity"/>
    <property type="evidence" value="ECO:0007669"/>
    <property type="project" value="UniProtKB-KW"/>
</dbReference>
<dbReference type="SUPFAM" id="SSF51735">
    <property type="entry name" value="NAD(P)-binding Rossmann-fold domains"/>
    <property type="match status" value="1"/>
</dbReference>
<dbReference type="PRINTS" id="PR00081">
    <property type="entry name" value="GDHRDH"/>
</dbReference>
<dbReference type="EMBL" id="LIYF01000005">
    <property type="protein sequence ID" value="KZK08431.1"/>
    <property type="molecule type" value="Genomic_DNA"/>
</dbReference>
<dbReference type="Pfam" id="PF00106">
    <property type="entry name" value="adh_short"/>
    <property type="match status" value="1"/>
</dbReference>
<dbReference type="AlphaFoldDB" id="A0A161W514"/>
<evidence type="ECO:0000256" key="2">
    <source>
        <dbReference type="ARBA" id="ARBA00023002"/>
    </source>
</evidence>
<dbReference type="Proteomes" id="UP000076519">
    <property type="component" value="Unassembled WGS sequence"/>
</dbReference>
<dbReference type="PATRIC" id="fig|1359.32.peg.1262"/>
<name>A0A161W514_LACLC</name>
<proteinExistence type="inferred from homology"/>
<dbReference type="PANTHER" id="PTHR42879">
    <property type="entry name" value="3-OXOACYL-(ACYL-CARRIER-PROTEIN) REDUCTASE"/>
    <property type="match status" value="1"/>
</dbReference>
<comment type="similarity">
    <text evidence="1 3">Belongs to the short-chain dehydrogenases/reductases (SDR) family.</text>
</comment>
<comment type="caution">
    <text evidence="4">The sequence shown here is derived from an EMBL/GenBank/DDBJ whole genome shotgun (WGS) entry which is preliminary data.</text>
</comment>
<dbReference type="PANTHER" id="PTHR42879:SF2">
    <property type="entry name" value="3-OXOACYL-[ACYL-CARRIER-PROTEIN] REDUCTASE FABG"/>
    <property type="match status" value="1"/>
</dbReference>
<dbReference type="FunFam" id="3.40.50.720:FF:000173">
    <property type="entry name" value="3-oxoacyl-[acyl-carrier protein] reductase"/>
    <property type="match status" value="1"/>
</dbReference>
<dbReference type="InterPro" id="IPR050259">
    <property type="entry name" value="SDR"/>
</dbReference>
<evidence type="ECO:0000313" key="5">
    <source>
        <dbReference type="Proteomes" id="UP000076519"/>
    </source>
</evidence>